<accession>A0ABT7V3U9</accession>
<reference evidence="6" key="2">
    <citation type="submission" date="2023-06" db="EMBL/GenBank/DDBJ databases">
        <authorList>
            <person name="Zeman M."/>
            <person name="Kubasova T."/>
            <person name="Jahodarova E."/>
            <person name="Nykrynova M."/>
            <person name="Rychlik I."/>
        </authorList>
    </citation>
    <scope>NUCLEOTIDE SEQUENCE</scope>
    <source>
        <strain evidence="6">153_Feed</strain>
    </source>
</reference>
<reference evidence="6" key="1">
    <citation type="submission" date="2023-06" db="EMBL/GenBank/DDBJ databases">
        <title>Identification and characterization of horizontal gene transfer across gut microbiota members of farm animals based on homology search.</title>
        <authorList>
            <person name="Schwarzerova J."/>
            <person name="Nykrynova M."/>
            <person name="Jureckova K."/>
            <person name="Cejkova D."/>
            <person name="Rychlik I."/>
        </authorList>
    </citation>
    <scope>NUCLEOTIDE SEQUENCE</scope>
    <source>
        <strain evidence="6">153_Feed</strain>
    </source>
</reference>
<dbReference type="PANTHER" id="PTHR46796">
    <property type="entry name" value="HTH-TYPE TRANSCRIPTIONAL ACTIVATOR RHAS-RELATED"/>
    <property type="match status" value="1"/>
</dbReference>
<dbReference type="InterPro" id="IPR050204">
    <property type="entry name" value="AraC_XylS_family_regulators"/>
</dbReference>
<name>A0ABT7V3U9_9ACTN</name>
<keyword evidence="3" id="KW-0804">Transcription</keyword>
<evidence type="ECO:0000259" key="5">
    <source>
        <dbReference type="PROSITE" id="PS01124"/>
    </source>
</evidence>
<keyword evidence="2" id="KW-0238">DNA-binding</keyword>
<evidence type="ECO:0000256" key="1">
    <source>
        <dbReference type="ARBA" id="ARBA00023015"/>
    </source>
</evidence>
<dbReference type="SMART" id="SM00342">
    <property type="entry name" value="HTH_ARAC"/>
    <property type="match status" value="1"/>
</dbReference>
<comment type="caution">
    <text evidence="6">The sequence shown here is derived from an EMBL/GenBank/DDBJ whole genome shotgun (WGS) entry which is preliminary data.</text>
</comment>
<protein>
    <submittedName>
        <fullName evidence="6">Helix-turn-helix transcriptional regulator</fullName>
    </submittedName>
</protein>
<feature type="region of interest" description="Disordered" evidence="4">
    <location>
        <begin position="198"/>
        <end position="232"/>
    </location>
</feature>
<sequence>MAVFGQDRSERTYPLRAGSVQDAVSMTLLPEWLGRLEGARRDAARELVYGVGETCTGEVAAALDALLRAVTPLFGGALADEGQVMRQMGRAAEVALVWHEERERAEAAAGTLEQARLVCAARHHVAQHLGESLTLDGIARDLLTSRSRLCAAFRAETGEGLGAYVRRARMERAANLLEVASVSVAEVASAVGYPRAWRSKGDGGQKGTGPFSLQKGDGSVLTAKTDPSPFDR</sequence>
<dbReference type="Gene3D" id="1.10.10.60">
    <property type="entry name" value="Homeodomain-like"/>
    <property type="match status" value="1"/>
</dbReference>
<proteinExistence type="predicted"/>
<evidence type="ECO:0000256" key="4">
    <source>
        <dbReference type="SAM" id="MobiDB-lite"/>
    </source>
</evidence>
<organism evidence="6 7">
    <name type="scientific">Thermophilibacter provencensis</name>
    <dbReference type="NCBI Taxonomy" id="1852386"/>
    <lineage>
        <taxon>Bacteria</taxon>
        <taxon>Bacillati</taxon>
        <taxon>Actinomycetota</taxon>
        <taxon>Coriobacteriia</taxon>
        <taxon>Coriobacteriales</taxon>
        <taxon>Atopobiaceae</taxon>
        <taxon>Thermophilibacter</taxon>
    </lineage>
</organism>
<dbReference type="Pfam" id="PF12833">
    <property type="entry name" value="HTH_18"/>
    <property type="match status" value="1"/>
</dbReference>
<evidence type="ECO:0000313" key="7">
    <source>
        <dbReference type="Proteomes" id="UP001529256"/>
    </source>
</evidence>
<dbReference type="EMBL" id="JAUDEA010000008">
    <property type="protein sequence ID" value="MDM8271270.1"/>
    <property type="molecule type" value="Genomic_DNA"/>
</dbReference>
<dbReference type="RefSeq" id="WP_289511358.1">
    <property type="nucleotide sequence ID" value="NZ_JAUDEA010000008.1"/>
</dbReference>
<dbReference type="InterPro" id="IPR009057">
    <property type="entry name" value="Homeodomain-like_sf"/>
</dbReference>
<dbReference type="SUPFAM" id="SSF46689">
    <property type="entry name" value="Homeodomain-like"/>
    <property type="match status" value="1"/>
</dbReference>
<feature type="domain" description="HTH araC/xylS-type" evidence="5">
    <location>
        <begin position="119"/>
        <end position="193"/>
    </location>
</feature>
<dbReference type="PROSITE" id="PS01124">
    <property type="entry name" value="HTH_ARAC_FAMILY_2"/>
    <property type="match status" value="1"/>
</dbReference>
<gene>
    <name evidence="6" type="ORF">QUW25_06255</name>
</gene>
<dbReference type="Proteomes" id="UP001529256">
    <property type="component" value="Unassembled WGS sequence"/>
</dbReference>
<keyword evidence="1" id="KW-0805">Transcription regulation</keyword>
<evidence type="ECO:0000256" key="3">
    <source>
        <dbReference type="ARBA" id="ARBA00023163"/>
    </source>
</evidence>
<evidence type="ECO:0000256" key="2">
    <source>
        <dbReference type="ARBA" id="ARBA00023125"/>
    </source>
</evidence>
<dbReference type="InterPro" id="IPR018060">
    <property type="entry name" value="HTH_AraC"/>
</dbReference>
<keyword evidence="7" id="KW-1185">Reference proteome</keyword>
<evidence type="ECO:0000313" key="6">
    <source>
        <dbReference type="EMBL" id="MDM8271270.1"/>
    </source>
</evidence>